<organism evidence="2 3">
    <name type="scientific">Letharia columbiana</name>
    <dbReference type="NCBI Taxonomy" id="112416"/>
    <lineage>
        <taxon>Eukaryota</taxon>
        <taxon>Fungi</taxon>
        <taxon>Dikarya</taxon>
        <taxon>Ascomycota</taxon>
        <taxon>Pezizomycotina</taxon>
        <taxon>Lecanoromycetes</taxon>
        <taxon>OSLEUM clade</taxon>
        <taxon>Lecanoromycetidae</taxon>
        <taxon>Lecanorales</taxon>
        <taxon>Lecanorineae</taxon>
        <taxon>Parmeliaceae</taxon>
        <taxon>Letharia</taxon>
    </lineage>
</organism>
<dbReference type="Proteomes" id="UP000578531">
    <property type="component" value="Unassembled WGS sequence"/>
</dbReference>
<protein>
    <submittedName>
        <fullName evidence="2">Uncharacterized protein</fullName>
    </submittedName>
</protein>
<dbReference type="AlphaFoldDB" id="A0A8H6CRZ2"/>
<sequence>MHDELSTSTEYADLKDELAQMRGEIEKLRHEELLQGDEIRALKAEVRSYQDELRVLNGKVQKVEDQALQEASAFGYERIKTWDLAAHRDRPVVNALLCLTGLITDRTIYPDLYGVSPDTMKRWKDVPEMIEITNFHASLQSEGRLTKDFRVPFDRLVEMGKTFVSSIEKTLSGPDKLYSTLKR</sequence>
<dbReference type="GeneID" id="59293460"/>
<reference evidence="2 3" key="1">
    <citation type="journal article" date="2020" name="Genomics">
        <title>Complete, high-quality genomes from long-read metagenomic sequencing of two wolf lichen thalli reveals enigmatic genome architecture.</title>
        <authorList>
            <person name="McKenzie S.K."/>
            <person name="Walston R.F."/>
            <person name="Allen J.L."/>
        </authorList>
    </citation>
    <scope>NUCLEOTIDE SEQUENCE [LARGE SCALE GENOMIC DNA]</scope>
    <source>
        <strain evidence="2">WasteWater2</strain>
    </source>
</reference>
<dbReference type="OrthoDB" id="5372678at2759"/>
<dbReference type="RefSeq" id="XP_037159399.1">
    <property type="nucleotide sequence ID" value="XM_037313697.1"/>
</dbReference>
<evidence type="ECO:0000313" key="2">
    <source>
        <dbReference type="EMBL" id="KAF6228584.1"/>
    </source>
</evidence>
<evidence type="ECO:0000256" key="1">
    <source>
        <dbReference type="SAM" id="Coils"/>
    </source>
</evidence>
<gene>
    <name evidence="2" type="ORF">HO173_011819</name>
</gene>
<proteinExistence type="predicted"/>
<accession>A0A8H6CRZ2</accession>
<keyword evidence="1" id="KW-0175">Coiled coil</keyword>
<evidence type="ECO:0000313" key="3">
    <source>
        <dbReference type="Proteomes" id="UP000578531"/>
    </source>
</evidence>
<feature type="coiled-coil region" evidence="1">
    <location>
        <begin position="11"/>
        <end position="66"/>
    </location>
</feature>
<keyword evidence="3" id="KW-1185">Reference proteome</keyword>
<name>A0A8H6CRZ2_9LECA</name>
<dbReference type="EMBL" id="JACCJC010000078">
    <property type="protein sequence ID" value="KAF6228584.1"/>
    <property type="molecule type" value="Genomic_DNA"/>
</dbReference>
<comment type="caution">
    <text evidence="2">The sequence shown here is derived from an EMBL/GenBank/DDBJ whole genome shotgun (WGS) entry which is preliminary data.</text>
</comment>